<name>A0A2P4WXU1_9STRA</name>
<comment type="caution">
    <text evidence="2">The sequence shown here is derived from an EMBL/GenBank/DDBJ whole genome shotgun (WGS) entry which is preliminary data.</text>
</comment>
<evidence type="ECO:0000313" key="2">
    <source>
        <dbReference type="EMBL" id="POM58109.1"/>
    </source>
</evidence>
<dbReference type="PROSITE" id="PS50994">
    <property type="entry name" value="INTEGRASE"/>
    <property type="match status" value="1"/>
</dbReference>
<dbReference type="EMBL" id="NCKW01020356">
    <property type="protein sequence ID" value="POM58109.1"/>
    <property type="molecule type" value="Genomic_DNA"/>
</dbReference>
<protein>
    <recommendedName>
        <fullName evidence="1">Integrase catalytic domain-containing protein</fullName>
    </recommendedName>
</protein>
<evidence type="ECO:0000313" key="3">
    <source>
        <dbReference type="Proteomes" id="UP000237271"/>
    </source>
</evidence>
<evidence type="ECO:0000259" key="1">
    <source>
        <dbReference type="PROSITE" id="PS50994"/>
    </source>
</evidence>
<dbReference type="GO" id="GO:0015074">
    <property type="term" value="P:DNA integration"/>
    <property type="evidence" value="ECO:0007669"/>
    <property type="project" value="InterPro"/>
</dbReference>
<organism evidence="2 3">
    <name type="scientific">Phytophthora palmivora</name>
    <dbReference type="NCBI Taxonomy" id="4796"/>
    <lineage>
        <taxon>Eukaryota</taxon>
        <taxon>Sar</taxon>
        <taxon>Stramenopiles</taxon>
        <taxon>Oomycota</taxon>
        <taxon>Peronosporomycetes</taxon>
        <taxon>Peronosporales</taxon>
        <taxon>Peronosporaceae</taxon>
        <taxon>Phytophthora</taxon>
    </lineage>
</organism>
<reference evidence="2 3" key="1">
    <citation type="journal article" date="2017" name="Genome Biol. Evol.">
        <title>Phytophthora megakarya and P. palmivora, closely related causal agents of cacao black pod rot, underwent increases in genome sizes and gene numbers by different mechanisms.</title>
        <authorList>
            <person name="Ali S.S."/>
            <person name="Shao J."/>
            <person name="Lary D.J."/>
            <person name="Kronmiller B."/>
            <person name="Shen D."/>
            <person name="Strem M.D."/>
            <person name="Amoako-Attah I."/>
            <person name="Akrofi A.Y."/>
            <person name="Begoude B.A."/>
            <person name="Ten Hoopen G.M."/>
            <person name="Coulibaly K."/>
            <person name="Kebe B.I."/>
            <person name="Melnick R.L."/>
            <person name="Guiltinan M.J."/>
            <person name="Tyler B.M."/>
            <person name="Meinhardt L.W."/>
            <person name="Bailey B.A."/>
        </authorList>
    </citation>
    <scope>NUCLEOTIDE SEQUENCE [LARGE SCALE GENOMIC DNA]</scope>
    <source>
        <strain evidence="3">sbr112.9</strain>
    </source>
</reference>
<feature type="domain" description="Integrase catalytic" evidence="1">
    <location>
        <begin position="1"/>
        <end position="119"/>
    </location>
</feature>
<dbReference type="InterPro" id="IPR001584">
    <property type="entry name" value="Integrase_cat-core"/>
</dbReference>
<dbReference type="InterPro" id="IPR012337">
    <property type="entry name" value="RNaseH-like_sf"/>
</dbReference>
<keyword evidence="3" id="KW-1185">Reference proteome</keyword>
<dbReference type="Gene3D" id="3.30.420.10">
    <property type="entry name" value="Ribonuclease H-like superfamily/Ribonuclease H"/>
    <property type="match status" value="1"/>
</dbReference>
<gene>
    <name evidence="2" type="ORF">PHPALM_37291</name>
</gene>
<dbReference type="SUPFAM" id="SSF53098">
    <property type="entry name" value="Ribonuclease H-like"/>
    <property type="match status" value="1"/>
</dbReference>
<dbReference type="Proteomes" id="UP000237271">
    <property type="component" value="Unassembled WGS sequence"/>
</dbReference>
<accession>A0A2P4WXU1</accession>
<dbReference type="AlphaFoldDB" id="A0A2P4WXU1"/>
<dbReference type="OrthoDB" id="129543at2759"/>
<dbReference type="InterPro" id="IPR036397">
    <property type="entry name" value="RNaseH_sf"/>
</dbReference>
<dbReference type="InterPro" id="IPR050951">
    <property type="entry name" value="Retrovirus_Pol_polyprotein"/>
</dbReference>
<dbReference type="PANTHER" id="PTHR37984">
    <property type="entry name" value="PROTEIN CBG26694"/>
    <property type="match status" value="1"/>
</dbReference>
<sequence>MAETGVLEVAKVFEENVFRRFGAPSLVRHDRDPRFMSEVFQKFSEMMQSRSKATLSYRPQANGQQERSVKTMIQTVRVYVEDPLQADWDDISKKMVYAINNSRDSTRQETPFYLVIEAHHRAIKLTAVNHVLAAMGHAVVLTLPKLQVKCAMGFGSDPIRHFVSGPVFADILEKSLNLCEDANHHPRHPQSHTEQSLNLENITSTQTITVSEIIMRIAFRAKVYARSLHGTLRANEAVENVQLRYLSLHCVEIRVRIAYAHDWNSSAWSHDAVQTILKTRTYRLAYISLMMEVMLHELPALKLPGRPRKKNKCLVRDRVRQSQYSVDALISRLVDKAVSAINWSVLMVKTTATEDGERLSLPFDEEGSTTGMCSYGEGDEITPLEAEELARVINFSFQLDHTIVP</sequence>
<dbReference type="GO" id="GO:0003676">
    <property type="term" value="F:nucleic acid binding"/>
    <property type="evidence" value="ECO:0007669"/>
    <property type="project" value="InterPro"/>
</dbReference>
<dbReference type="PANTHER" id="PTHR37984:SF5">
    <property type="entry name" value="PROTEIN NYNRIN-LIKE"/>
    <property type="match status" value="1"/>
</dbReference>
<proteinExistence type="predicted"/>